<name>A0ABV1NG29_9GAMM</name>
<protein>
    <recommendedName>
        <fullName evidence="3">Transposase</fullName>
    </recommendedName>
</protein>
<sequence length="44" mass="5195">MKDDPNRPETEEDGKQFGALRMARWKHQNKQLREQGKKGSPSKR</sequence>
<organism evidence="1 2">
    <name type="scientific">Halomonas aquatica</name>
    <dbReference type="NCBI Taxonomy" id="3151123"/>
    <lineage>
        <taxon>Bacteria</taxon>
        <taxon>Pseudomonadati</taxon>
        <taxon>Pseudomonadota</taxon>
        <taxon>Gammaproteobacteria</taxon>
        <taxon>Oceanospirillales</taxon>
        <taxon>Halomonadaceae</taxon>
        <taxon>Halomonas</taxon>
    </lineage>
</organism>
<keyword evidence="2" id="KW-1185">Reference proteome</keyword>
<reference evidence="1 2" key="1">
    <citation type="submission" date="2024-05" db="EMBL/GenBank/DDBJ databases">
        <title>Halomonas sp. SSM6 16S ribosomal RNA gene Genome sequencing and assembly.</title>
        <authorList>
            <person name="Yook S."/>
        </authorList>
    </citation>
    <scope>NUCLEOTIDE SEQUENCE [LARGE SCALE GENOMIC DNA]</scope>
    <source>
        <strain evidence="1 2">SSM6</strain>
    </source>
</reference>
<evidence type="ECO:0000313" key="1">
    <source>
        <dbReference type="EMBL" id="MEQ6918013.1"/>
    </source>
</evidence>
<dbReference type="EMBL" id="JBEGCJ010000004">
    <property type="protein sequence ID" value="MEQ6918013.1"/>
    <property type="molecule type" value="Genomic_DNA"/>
</dbReference>
<comment type="caution">
    <text evidence="1">The sequence shown here is derived from an EMBL/GenBank/DDBJ whole genome shotgun (WGS) entry which is preliminary data.</text>
</comment>
<dbReference type="Proteomes" id="UP001442468">
    <property type="component" value="Unassembled WGS sequence"/>
</dbReference>
<gene>
    <name evidence="1" type="ORF">ABE960_10805</name>
</gene>
<dbReference type="RefSeq" id="WP_349762275.1">
    <property type="nucleotide sequence ID" value="NZ_JBEGCJ010000004.1"/>
</dbReference>
<accession>A0ABV1NG29</accession>
<evidence type="ECO:0000313" key="2">
    <source>
        <dbReference type="Proteomes" id="UP001442468"/>
    </source>
</evidence>
<proteinExistence type="predicted"/>
<evidence type="ECO:0008006" key="3">
    <source>
        <dbReference type="Google" id="ProtNLM"/>
    </source>
</evidence>